<name>A0AAD1ZLM2_9LAMI</name>
<dbReference type="PANTHER" id="PTHR31351">
    <property type="entry name" value="EXPRESSED PROTEIN"/>
    <property type="match status" value="1"/>
</dbReference>
<feature type="domain" description="VAN3-binding protein-like auxin canalisation" evidence="1">
    <location>
        <begin position="96"/>
        <end position="325"/>
    </location>
</feature>
<dbReference type="InterPro" id="IPR008546">
    <property type="entry name" value="VAN3-bd-like_auxin_canal"/>
</dbReference>
<evidence type="ECO:0000313" key="2">
    <source>
        <dbReference type="EMBL" id="CAI9772058.1"/>
    </source>
</evidence>
<dbReference type="Pfam" id="PF05703">
    <property type="entry name" value="Auxin_canalis"/>
    <property type="match status" value="1"/>
</dbReference>
<dbReference type="EMBL" id="OU503047">
    <property type="protein sequence ID" value="CAI9772058.1"/>
    <property type="molecule type" value="Genomic_DNA"/>
</dbReference>
<protein>
    <recommendedName>
        <fullName evidence="1">VAN3-binding protein-like auxin canalisation domain-containing protein</fullName>
    </recommendedName>
</protein>
<accession>A0AAD1ZLM2</accession>
<evidence type="ECO:0000313" key="3">
    <source>
        <dbReference type="Proteomes" id="UP000834106"/>
    </source>
</evidence>
<dbReference type="AlphaFoldDB" id="A0AAD1ZLM2"/>
<reference evidence="2" key="1">
    <citation type="submission" date="2023-05" db="EMBL/GenBank/DDBJ databases">
        <authorList>
            <person name="Huff M."/>
        </authorList>
    </citation>
    <scope>NUCLEOTIDE SEQUENCE</scope>
</reference>
<dbReference type="GO" id="GO:0009734">
    <property type="term" value="P:auxin-activated signaling pathway"/>
    <property type="evidence" value="ECO:0007669"/>
    <property type="project" value="TreeGrafter"/>
</dbReference>
<keyword evidence="3" id="KW-1185">Reference proteome</keyword>
<dbReference type="Proteomes" id="UP000834106">
    <property type="component" value="Chromosome 12"/>
</dbReference>
<dbReference type="GO" id="GO:0010305">
    <property type="term" value="P:leaf vascular tissue pattern formation"/>
    <property type="evidence" value="ECO:0007669"/>
    <property type="project" value="TreeGrafter"/>
</dbReference>
<dbReference type="PANTHER" id="PTHR31351:SF30">
    <property type="entry name" value="VAN3-BINDING PROTEIN-LIKE"/>
    <property type="match status" value="1"/>
</dbReference>
<dbReference type="InterPro" id="IPR040269">
    <property type="entry name" value="VAB"/>
</dbReference>
<proteinExistence type="predicted"/>
<gene>
    <name evidence="2" type="ORF">FPE_LOCUS19488</name>
</gene>
<dbReference type="GO" id="GO:0010087">
    <property type="term" value="P:phloem or xylem histogenesis"/>
    <property type="evidence" value="ECO:0007669"/>
    <property type="project" value="TreeGrafter"/>
</dbReference>
<evidence type="ECO:0000259" key="1">
    <source>
        <dbReference type="Pfam" id="PF05703"/>
    </source>
</evidence>
<organism evidence="2 3">
    <name type="scientific">Fraxinus pennsylvanica</name>
    <dbReference type="NCBI Taxonomy" id="56036"/>
    <lineage>
        <taxon>Eukaryota</taxon>
        <taxon>Viridiplantae</taxon>
        <taxon>Streptophyta</taxon>
        <taxon>Embryophyta</taxon>
        <taxon>Tracheophyta</taxon>
        <taxon>Spermatophyta</taxon>
        <taxon>Magnoliopsida</taxon>
        <taxon>eudicotyledons</taxon>
        <taxon>Gunneridae</taxon>
        <taxon>Pentapetalae</taxon>
        <taxon>asterids</taxon>
        <taxon>lamiids</taxon>
        <taxon>Lamiales</taxon>
        <taxon>Oleaceae</taxon>
        <taxon>Oleeae</taxon>
        <taxon>Fraxinus</taxon>
    </lineage>
</organism>
<sequence>MVVLGSSQKPILTSLLLREALSRETVVSDIRIALLEKYIYHVVMLGNEDGNQSHGDTTRRAENRGCFIYKNVCVQKSQGLGCKEKGFCSHKQLEIPKSPNNAMEFLCRSWSASASDFLNIFSSRNILAPSDINKVEEDQEHEDDTMNSIPGMYRATIKEDNIRILTPFWFINPYIELCCSMEFNHIKTWLKGKSLKSFLRSRKEKKKEETRLRTSQLHAALSLTQLAAAIAEISRGKQDFSQVHKGMLGASGQDMGEVVASAAALITTAFAEAAESLGAQRAQVRAAVNSGMAIQAPIDMIAVTATAATCLRGAAILRSRTMSNSPASTQEMLRMDAQICIIMPSGGKFDYIPNLFCILRIR</sequence>